<gene>
    <name evidence="2" type="ORF">GCM10022261_27150</name>
</gene>
<dbReference type="RefSeq" id="WP_236865965.1">
    <property type="nucleotide sequence ID" value="NZ_BAABAZ010000008.1"/>
</dbReference>
<protein>
    <submittedName>
        <fullName evidence="2">Helix-turn-helix transcriptional regulator</fullName>
    </submittedName>
</protein>
<proteinExistence type="predicted"/>
<dbReference type="EMBL" id="BAABAZ010000008">
    <property type="protein sequence ID" value="GAA4285184.1"/>
    <property type="molecule type" value="Genomic_DNA"/>
</dbReference>
<evidence type="ECO:0000313" key="3">
    <source>
        <dbReference type="Proteomes" id="UP001501586"/>
    </source>
</evidence>
<dbReference type="PANTHER" id="PTHR37301:SF1">
    <property type="entry name" value="DNA-BINDING PROTEIN"/>
    <property type="match status" value="1"/>
</dbReference>
<dbReference type="SMART" id="SM00530">
    <property type="entry name" value="HTH_XRE"/>
    <property type="match status" value="1"/>
</dbReference>
<dbReference type="CDD" id="cd00093">
    <property type="entry name" value="HTH_XRE"/>
    <property type="match status" value="1"/>
</dbReference>
<keyword evidence="3" id="KW-1185">Reference proteome</keyword>
<dbReference type="Proteomes" id="UP001501586">
    <property type="component" value="Unassembled WGS sequence"/>
</dbReference>
<dbReference type="PROSITE" id="PS50943">
    <property type="entry name" value="HTH_CROC1"/>
    <property type="match status" value="1"/>
</dbReference>
<dbReference type="Pfam" id="PF13443">
    <property type="entry name" value="HTH_26"/>
    <property type="match status" value="1"/>
</dbReference>
<dbReference type="PANTHER" id="PTHR37301">
    <property type="entry name" value="DNA-BINDING PROTEIN-RELATED"/>
    <property type="match status" value="1"/>
</dbReference>
<dbReference type="Gene3D" id="1.10.260.40">
    <property type="entry name" value="lambda repressor-like DNA-binding domains"/>
    <property type="match status" value="1"/>
</dbReference>
<evidence type="ECO:0000259" key="1">
    <source>
        <dbReference type="PROSITE" id="PS50943"/>
    </source>
</evidence>
<reference evidence="3" key="1">
    <citation type="journal article" date="2019" name="Int. J. Syst. Evol. Microbiol.">
        <title>The Global Catalogue of Microorganisms (GCM) 10K type strain sequencing project: providing services to taxonomists for standard genome sequencing and annotation.</title>
        <authorList>
            <consortium name="The Broad Institute Genomics Platform"/>
            <consortium name="The Broad Institute Genome Sequencing Center for Infectious Disease"/>
            <person name="Wu L."/>
            <person name="Ma J."/>
        </authorList>
    </citation>
    <scope>NUCLEOTIDE SEQUENCE [LARGE SCALE GENOMIC DNA]</scope>
    <source>
        <strain evidence="3">JCM 17458</strain>
    </source>
</reference>
<organism evidence="2 3">
    <name type="scientific">Brevibacterium daeguense</name>
    <dbReference type="NCBI Taxonomy" id="909936"/>
    <lineage>
        <taxon>Bacteria</taxon>
        <taxon>Bacillati</taxon>
        <taxon>Actinomycetota</taxon>
        <taxon>Actinomycetes</taxon>
        <taxon>Micrococcales</taxon>
        <taxon>Brevibacteriaceae</taxon>
        <taxon>Brevibacterium</taxon>
    </lineage>
</organism>
<dbReference type="InterPro" id="IPR001387">
    <property type="entry name" value="Cro/C1-type_HTH"/>
</dbReference>
<name>A0ABP8EMH1_9MICO</name>
<sequence>MARVICHLDRLLDARNLSLAELARRVDMSPVNLSILKNNRAKAVRFDTLTRLCVALDCQPGDLFEVVVESPASTQRG</sequence>
<dbReference type="SUPFAM" id="SSF47413">
    <property type="entry name" value="lambda repressor-like DNA-binding domains"/>
    <property type="match status" value="1"/>
</dbReference>
<dbReference type="InterPro" id="IPR010982">
    <property type="entry name" value="Lambda_DNA-bd_dom_sf"/>
</dbReference>
<accession>A0ABP8EMH1</accession>
<feature type="domain" description="HTH cro/C1-type" evidence="1">
    <location>
        <begin position="8"/>
        <end position="63"/>
    </location>
</feature>
<evidence type="ECO:0000313" key="2">
    <source>
        <dbReference type="EMBL" id="GAA4285184.1"/>
    </source>
</evidence>
<comment type="caution">
    <text evidence="2">The sequence shown here is derived from an EMBL/GenBank/DDBJ whole genome shotgun (WGS) entry which is preliminary data.</text>
</comment>